<keyword evidence="1" id="KW-0472">Membrane</keyword>
<evidence type="ECO:0000256" key="1">
    <source>
        <dbReference type="SAM" id="Phobius"/>
    </source>
</evidence>
<keyword evidence="1" id="KW-0812">Transmembrane</keyword>
<sequence length="90" mass="10732">QQQQDSNDKLPFHAKNKYVWETVEVDVNKNQNSTKYLNYLERLKQKDPSRKETLKQKNHAGKQHIQPLFGFLFVLLFFFFFSPPPPPIIL</sequence>
<comment type="caution">
    <text evidence="2">The sequence shown here is derived from an EMBL/GenBank/DDBJ whole genome shotgun (WGS) entry which is preliminary data.</text>
</comment>
<feature type="transmembrane region" description="Helical" evidence="1">
    <location>
        <begin position="65"/>
        <end position="82"/>
    </location>
</feature>
<keyword evidence="1" id="KW-1133">Transmembrane helix</keyword>
<feature type="non-terminal residue" evidence="2">
    <location>
        <position position="1"/>
    </location>
</feature>
<gene>
    <name evidence="2" type="ORF">RFI_11427</name>
</gene>
<name>X6NIH5_RETFI</name>
<evidence type="ECO:0000313" key="3">
    <source>
        <dbReference type="Proteomes" id="UP000023152"/>
    </source>
</evidence>
<dbReference type="EMBL" id="ASPP01008330">
    <property type="protein sequence ID" value="ETO25708.1"/>
    <property type="molecule type" value="Genomic_DNA"/>
</dbReference>
<proteinExistence type="predicted"/>
<reference evidence="2 3" key="1">
    <citation type="journal article" date="2013" name="Curr. Biol.">
        <title>The Genome of the Foraminiferan Reticulomyxa filosa.</title>
        <authorList>
            <person name="Glockner G."/>
            <person name="Hulsmann N."/>
            <person name="Schleicher M."/>
            <person name="Noegel A.A."/>
            <person name="Eichinger L."/>
            <person name="Gallinger C."/>
            <person name="Pawlowski J."/>
            <person name="Sierra R."/>
            <person name="Euteneuer U."/>
            <person name="Pillet L."/>
            <person name="Moustafa A."/>
            <person name="Platzer M."/>
            <person name="Groth M."/>
            <person name="Szafranski K."/>
            <person name="Schliwa M."/>
        </authorList>
    </citation>
    <scope>NUCLEOTIDE SEQUENCE [LARGE SCALE GENOMIC DNA]</scope>
</reference>
<keyword evidence="3" id="KW-1185">Reference proteome</keyword>
<dbReference type="AlphaFoldDB" id="X6NIH5"/>
<accession>X6NIH5</accession>
<organism evidence="2 3">
    <name type="scientific">Reticulomyxa filosa</name>
    <dbReference type="NCBI Taxonomy" id="46433"/>
    <lineage>
        <taxon>Eukaryota</taxon>
        <taxon>Sar</taxon>
        <taxon>Rhizaria</taxon>
        <taxon>Retaria</taxon>
        <taxon>Foraminifera</taxon>
        <taxon>Monothalamids</taxon>
        <taxon>Reticulomyxidae</taxon>
        <taxon>Reticulomyxa</taxon>
    </lineage>
</organism>
<dbReference type="Proteomes" id="UP000023152">
    <property type="component" value="Unassembled WGS sequence"/>
</dbReference>
<protein>
    <submittedName>
        <fullName evidence="2">Uncharacterized protein</fullName>
    </submittedName>
</protein>
<evidence type="ECO:0000313" key="2">
    <source>
        <dbReference type="EMBL" id="ETO25708.1"/>
    </source>
</evidence>